<reference evidence="2 3" key="1">
    <citation type="submission" date="2020-04" db="EMBL/GenBank/DDBJ databases">
        <title>Chromosome-level genome assembly of a cyprinid fish Onychostoma macrolepis by integration of Nanopore Sequencing, Bionano and Hi-C technology.</title>
        <authorList>
            <person name="Wang D."/>
        </authorList>
    </citation>
    <scope>NUCLEOTIDE SEQUENCE [LARGE SCALE GENOMIC DNA]</scope>
    <source>
        <strain evidence="2">SWU-2019</strain>
        <tissue evidence="2">Muscle</tissue>
    </source>
</reference>
<gene>
    <name evidence="2" type="ORF">G5714_021391</name>
</gene>
<evidence type="ECO:0000256" key="1">
    <source>
        <dbReference type="SAM" id="MobiDB-lite"/>
    </source>
</evidence>
<evidence type="ECO:0000313" key="2">
    <source>
        <dbReference type="EMBL" id="KAF4097383.1"/>
    </source>
</evidence>
<feature type="region of interest" description="Disordered" evidence="1">
    <location>
        <begin position="51"/>
        <end position="102"/>
    </location>
</feature>
<organism evidence="2 3">
    <name type="scientific">Onychostoma macrolepis</name>
    <dbReference type="NCBI Taxonomy" id="369639"/>
    <lineage>
        <taxon>Eukaryota</taxon>
        <taxon>Metazoa</taxon>
        <taxon>Chordata</taxon>
        <taxon>Craniata</taxon>
        <taxon>Vertebrata</taxon>
        <taxon>Euteleostomi</taxon>
        <taxon>Actinopterygii</taxon>
        <taxon>Neopterygii</taxon>
        <taxon>Teleostei</taxon>
        <taxon>Ostariophysi</taxon>
        <taxon>Cypriniformes</taxon>
        <taxon>Cyprinidae</taxon>
        <taxon>Acrossocheilinae</taxon>
        <taxon>Onychostoma</taxon>
    </lineage>
</organism>
<dbReference type="AlphaFoldDB" id="A0A7J6BSC5"/>
<dbReference type="EMBL" id="JAAMOB010000022">
    <property type="protein sequence ID" value="KAF4097383.1"/>
    <property type="molecule type" value="Genomic_DNA"/>
</dbReference>
<dbReference type="Proteomes" id="UP000579812">
    <property type="component" value="Unassembled WGS sequence"/>
</dbReference>
<keyword evidence="3" id="KW-1185">Reference proteome</keyword>
<comment type="caution">
    <text evidence="2">The sequence shown here is derived from an EMBL/GenBank/DDBJ whole genome shotgun (WGS) entry which is preliminary data.</text>
</comment>
<feature type="compositionally biased region" description="Polar residues" evidence="1">
    <location>
        <begin position="578"/>
        <end position="594"/>
    </location>
</feature>
<sequence>MRSVGTQISTGTLRDFHVRSRGIQETVSSQDVGTETTVMFPDVHLSSTQIKGSMFRPRKRPRLMLEEEEKDDTESEVQVEPHESTYNPECTATEESELSIDPQTNSGERKYIVFESCIRELLGSCPNCKTKCADQIRQMGTFVAFTQICEKCQYHRQWQSQPIVGSTPVGNLLLSAATYFTGGSFVQLQKIFKAMNLQMTKYSTFRKHARNLIEPTIIHKWNRDQLNLITQLQQQGKIPLAGDMHADTPRHSAKFGSYTLMHVETNKILDLQLIQSSEVGGSYHMEKEGLKRCLDKLESNGLAVDYIITDRRPHIQKYLRERSITQFYDVWHFEKGLSKKLDKLSQRKDCKVLKTWLHSIKNHIYWSATSSVSGPEKVAKWTSLLNHIQNVHVHEKPLFPKCEHPDRVSRDQKKWFQPGSVELHKLEKVLNNKRVLKDVEKLSHHFQTSSLEAFHSLILRFAPKKGVFPFIGMLCRLYLAAMHYNENADHDQATTTIGQAVFKFLLPKSKMGECTAKPVKTEPAYNYVDDLISLLVHKVCLDPTPYTEELHAVPIPPPPSSQFEKPSKEDVTARHVSCFSQGRAGTQHTGQLDQETAGGSGEQHRTR</sequence>
<proteinExistence type="predicted"/>
<feature type="compositionally biased region" description="Acidic residues" evidence="1">
    <location>
        <begin position="66"/>
        <end position="77"/>
    </location>
</feature>
<feature type="region of interest" description="Disordered" evidence="1">
    <location>
        <begin position="553"/>
        <end position="607"/>
    </location>
</feature>
<name>A0A7J6BSC5_9TELE</name>
<dbReference type="PANTHER" id="PTHR31751">
    <property type="entry name" value="SI:CH211-108C17.2-RELATED-RELATED"/>
    <property type="match status" value="1"/>
</dbReference>
<protein>
    <submittedName>
        <fullName evidence="2">Uncharacterized protein</fullName>
    </submittedName>
</protein>
<dbReference type="PANTHER" id="PTHR31751:SF44">
    <property type="entry name" value="SI:CH211-211K8.4-RELATED"/>
    <property type="match status" value="1"/>
</dbReference>
<evidence type="ECO:0000313" key="3">
    <source>
        <dbReference type="Proteomes" id="UP000579812"/>
    </source>
</evidence>
<accession>A0A7J6BSC5</accession>